<evidence type="ECO:0008006" key="4">
    <source>
        <dbReference type="Google" id="ProtNLM"/>
    </source>
</evidence>
<proteinExistence type="predicted"/>
<accession>A0A3D8PRL9</accession>
<evidence type="ECO:0000313" key="3">
    <source>
        <dbReference type="Proteomes" id="UP000256520"/>
    </source>
</evidence>
<reference evidence="3" key="1">
    <citation type="submission" date="2017-11" db="EMBL/GenBank/DDBJ databases">
        <authorList>
            <person name="Zhu W."/>
        </authorList>
    </citation>
    <scope>NUCLEOTIDE SEQUENCE [LARGE SCALE GENOMIC DNA]</scope>
    <source>
        <strain evidence="3">CAU 1051</strain>
    </source>
</reference>
<sequence>MNEVITWSGDNIWIVSIFTLVLGAYLNTILTKNKEVLMKIADKKGQYYADFVNSLLDFNKSHYQRLMANDKGEINRNYFYMKNLVILYGSSKVIEKLSICEKKGIDFEVDEGREIYLDLIEEMKKDIENPKIINSWWKRKFRTKDKRNDIGNILFGYKKSNDE</sequence>
<keyword evidence="1" id="KW-1133">Transmembrane helix</keyword>
<feature type="transmembrane region" description="Helical" evidence="1">
    <location>
        <begin position="12"/>
        <end position="30"/>
    </location>
</feature>
<comment type="caution">
    <text evidence="2">The sequence shown here is derived from an EMBL/GenBank/DDBJ whole genome shotgun (WGS) entry which is preliminary data.</text>
</comment>
<evidence type="ECO:0000256" key="1">
    <source>
        <dbReference type="SAM" id="Phobius"/>
    </source>
</evidence>
<gene>
    <name evidence="2" type="ORF">CWR45_09300</name>
</gene>
<dbReference type="RefSeq" id="WP_115749607.1">
    <property type="nucleotide sequence ID" value="NZ_PIOD01000009.1"/>
</dbReference>
<protein>
    <recommendedName>
        <fullName evidence="4">DUF4760 domain-containing protein</fullName>
    </recommendedName>
</protein>
<keyword evidence="1" id="KW-0812">Transmembrane</keyword>
<dbReference type="OrthoDB" id="2967162at2"/>
<keyword evidence="3" id="KW-1185">Reference proteome</keyword>
<name>A0A3D8PRL9_9BACI</name>
<evidence type="ECO:0000313" key="2">
    <source>
        <dbReference type="EMBL" id="RDW18780.1"/>
    </source>
</evidence>
<organism evidence="2 3">
    <name type="scientific">Oceanobacillus chungangensis</name>
    <dbReference type="NCBI Taxonomy" id="1229152"/>
    <lineage>
        <taxon>Bacteria</taxon>
        <taxon>Bacillati</taxon>
        <taxon>Bacillota</taxon>
        <taxon>Bacilli</taxon>
        <taxon>Bacillales</taxon>
        <taxon>Bacillaceae</taxon>
        <taxon>Oceanobacillus</taxon>
    </lineage>
</organism>
<keyword evidence="1" id="KW-0472">Membrane</keyword>
<dbReference type="EMBL" id="PIOD01000009">
    <property type="protein sequence ID" value="RDW18780.1"/>
    <property type="molecule type" value="Genomic_DNA"/>
</dbReference>
<dbReference type="AlphaFoldDB" id="A0A3D8PRL9"/>
<dbReference type="Proteomes" id="UP000256520">
    <property type="component" value="Unassembled WGS sequence"/>
</dbReference>